<keyword evidence="6 8" id="KW-0732">Signal</keyword>
<dbReference type="GO" id="GO:0005975">
    <property type="term" value="P:carbohydrate metabolic process"/>
    <property type="evidence" value="ECO:0007669"/>
    <property type="project" value="InterPro"/>
</dbReference>
<dbReference type="InterPro" id="IPR013784">
    <property type="entry name" value="Carb-bd-like_fold"/>
</dbReference>
<evidence type="ECO:0000256" key="6">
    <source>
        <dbReference type="ARBA" id="ARBA00022729"/>
    </source>
</evidence>
<feature type="domain" description="Rhamnogalacturonan lyase" evidence="9">
    <location>
        <begin position="479"/>
        <end position="673"/>
    </location>
</feature>
<dbReference type="InterPro" id="IPR010325">
    <property type="entry name" value="Rhamnogal_lyase"/>
</dbReference>
<feature type="signal peptide" evidence="8">
    <location>
        <begin position="1"/>
        <end position="25"/>
    </location>
</feature>
<evidence type="ECO:0000313" key="11">
    <source>
        <dbReference type="EMBL" id="KAK9926081.1"/>
    </source>
</evidence>
<evidence type="ECO:0000256" key="1">
    <source>
        <dbReference type="ARBA" id="ARBA00001324"/>
    </source>
</evidence>
<comment type="catalytic activity">
    <reaction evidence="1">
        <text>Endotype eliminative cleavage of L-alpha-rhamnopyranosyl-(1-&gt;4)-alpha-D-galactopyranosyluronic acid bonds of rhamnogalacturonan I domains in ramified hairy regions of pectin leaving L-rhamnopyranose at the reducing end and 4-deoxy-4,5-unsaturated D-galactopyranosyluronic acid at the non-reducing end.</text>
        <dbReference type="EC" id="4.2.2.23"/>
    </reaction>
</comment>
<dbReference type="Pfam" id="PF06045">
    <property type="entry name" value="Rhamnogal_lyase"/>
    <property type="match status" value="1"/>
</dbReference>
<evidence type="ECO:0000259" key="9">
    <source>
        <dbReference type="Pfam" id="PF14683"/>
    </source>
</evidence>
<evidence type="ECO:0000256" key="2">
    <source>
        <dbReference type="ARBA" id="ARBA00004613"/>
    </source>
</evidence>
<dbReference type="Gene3D" id="2.60.40.1120">
    <property type="entry name" value="Carboxypeptidase-like, regulatory domain"/>
    <property type="match status" value="1"/>
</dbReference>
<evidence type="ECO:0000259" key="10">
    <source>
        <dbReference type="Pfam" id="PF14686"/>
    </source>
</evidence>
<evidence type="ECO:0000313" key="12">
    <source>
        <dbReference type="Proteomes" id="UP001457282"/>
    </source>
</evidence>
<evidence type="ECO:0000256" key="8">
    <source>
        <dbReference type="SAM" id="SignalP"/>
    </source>
</evidence>
<dbReference type="FunFam" id="2.60.40.1120:FF:000033">
    <property type="entry name" value="Rhamnogalacturonate lyase B"/>
    <property type="match status" value="1"/>
</dbReference>
<dbReference type="AlphaFoldDB" id="A0AAW1WR08"/>
<dbReference type="Gene3D" id="2.60.120.260">
    <property type="entry name" value="Galactose-binding domain-like"/>
    <property type="match status" value="1"/>
</dbReference>
<sequence length="679" mass="77564">MRQRCALFLWTTLVILVLLSLSVDAGRSYHNIPRRALRSSNIPKTQYGVKIVIDTPNQVVLDNGLVQLTFYNPGGDIAGITYNGIENLLENMDRNRGYWDVMWRGALYGLQGTEFKIITEREDQVEVSFINTYNASIPSDSTIPLTVDKRYIMQRGRSGFYAYAIFQRDEGWPELAMNQIRLVFKLQQDKFHYMAVSDTRKRFMPTAEDRNNGKQLAYPEAVLLSNATSNPILAGEVDDKYQYSMEDKDSKVHGWICTDPSVGFWMITPSTEFRIGGPIKQDLTSHVGPTTMSVFSSSHYSSRQLGLIFQQGEAWKKVFGPVFVYLNLAGPNSDPTTTLWTNAKEQMLEEVKNWPYNFTQSQDFPASDQRGLVFGHLQVNDQYINDSSLVRASSAYVGLAAPGDIGSWQTESKGYQFWTRADNNGYFVIEHVRPGNYSLYAWVPGIVGDYKYEAEITIKPGSRIRLDNLSYEPPRSGPTLWEIGIPDRSAAEFYIPEPYPTLMNKFDNNNHSDDSDKFRQYGLWARYGELYPDHDLIYTVGVNSYRNDWFYAQVTRNIGNNTYVGTTWQIQFEVRRNMTTSGGDYTLRLALASAEYAELQVRFNEQIMGPPLFSTRLIGEDNAIARHGIHGLYWLFNVNVPSTLLREGNNTLYLTQSRGGNTFRGVMYDYIRLEGPPWQ</sequence>
<dbReference type="SUPFAM" id="SSF74650">
    <property type="entry name" value="Galactose mutarotase-like"/>
    <property type="match status" value="1"/>
</dbReference>
<comment type="subcellular location">
    <subcellularLocation>
        <location evidence="2">Secreted</location>
    </subcellularLocation>
</comment>
<dbReference type="CDD" id="cd10320">
    <property type="entry name" value="RGL4_N"/>
    <property type="match status" value="1"/>
</dbReference>
<dbReference type="GO" id="GO:0030246">
    <property type="term" value="F:carbohydrate binding"/>
    <property type="evidence" value="ECO:0007669"/>
    <property type="project" value="InterPro"/>
</dbReference>
<feature type="domain" description="Rhamnogalacturonan lyase" evidence="10">
    <location>
        <begin position="393"/>
        <end position="465"/>
    </location>
</feature>
<dbReference type="Proteomes" id="UP001457282">
    <property type="component" value="Unassembled WGS sequence"/>
</dbReference>
<proteinExistence type="inferred from homology"/>
<dbReference type="InterPro" id="IPR051850">
    <property type="entry name" value="Polysacch_Lyase_4"/>
</dbReference>
<evidence type="ECO:0000256" key="7">
    <source>
        <dbReference type="ARBA" id="ARBA00023239"/>
    </source>
</evidence>
<dbReference type="InterPro" id="IPR008979">
    <property type="entry name" value="Galactose-bd-like_sf"/>
</dbReference>
<dbReference type="CDD" id="cd10317">
    <property type="entry name" value="RGL4_C"/>
    <property type="match status" value="1"/>
</dbReference>
<dbReference type="InterPro" id="IPR011013">
    <property type="entry name" value="Gal_mutarotase_sf_dom"/>
</dbReference>
<reference evidence="11 12" key="1">
    <citation type="journal article" date="2023" name="G3 (Bethesda)">
        <title>A chromosome-length genome assembly and annotation of blackberry (Rubus argutus, cv. 'Hillquist').</title>
        <authorList>
            <person name="Bruna T."/>
            <person name="Aryal R."/>
            <person name="Dudchenko O."/>
            <person name="Sargent D.J."/>
            <person name="Mead D."/>
            <person name="Buti M."/>
            <person name="Cavallini A."/>
            <person name="Hytonen T."/>
            <person name="Andres J."/>
            <person name="Pham M."/>
            <person name="Weisz D."/>
            <person name="Mascagni F."/>
            <person name="Usai G."/>
            <person name="Natali L."/>
            <person name="Bassil N."/>
            <person name="Fernandez G.E."/>
            <person name="Lomsadze A."/>
            <person name="Armour M."/>
            <person name="Olukolu B."/>
            <person name="Poorten T."/>
            <person name="Britton C."/>
            <person name="Davik J."/>
            <person name="Ashrafi H."/>
            <person name="Aiden E.L."/>
            <person name="Borodovsky M."/>
            <person name="Worthington M."/>
        </authorList>
    </citation>
    <scope>NUCLEOTIDE SEQUENCE [LARGE SCALE GENOMIC DNA]</scope>
    <source>
        <strain evidence="11">PI 553951</strain>
    </source>
</reference>
<organism evidence="11 12">
    <name type="scientific">Rubus argutus</name>
    <name type="common">Southern blackberry</name>
    <dbReference type="NCBI Taxonomy" id="59490"/>
    <lineage>
        <taxon>Eukaryota</taxon>
        <taxon>Viridiplantae</taxon>
        <taxon>Streptophyta</taxon>
        <taxon>Embryophyta</taxon>
        <taxon>Tracheophyta</taxon>
        <taxon>Spermatophyta</taxon>
        <taxon>Magnoliopsida</taxon>
        <taxon>eudicotyledons</taxon>
        <taxon>Gunneridae</taxon>
        <taxon>Pentapetalae</taxon>
        <taxon>rosids</taxon>
        <taxon>fabids</taxon>
        <taxon>Rosales</taxon>
        <taxon>Rosaceae</taxon>
        <taxon>Rosoideae</taxon>
        <taxon>Rosoideae incertae sedis</taxon>
        <taxon>Rubus</taxon>
    </lineage>
</organism>
<dbReference type="CDD" id="cd10316">
    <property type="entry name" value="RGL4_M"/>
    <property type="match status" value="1"/>
</dbReference>
<gene>
    <name evidence="11" type="ORF">M0R45_023333</name>
</gene>
<dbReference type="Pfam" id="PF14683">
    <property type="entry name" value="CBM-like"/>
    <property type="match status" value="1"/>
</dbReference>
<name>A0AAW1WR08_RUBAR</name>
<dbReference type="EMBL" id="JBEDUW010000005">
    <property type="protein sequence ID" value="KAK9926081.1"/>
    <property type="molecule type" value="Genomic_DNA"/>
</dbReference>
<evidence type="ECO:0000256" key="5">
    <source>
        <dbReference type="ARBA" id="ARBA00022525"/>
    </source>
</evidence>
<dbReference type="InterPro" id="IPR014718">
    <property type="entry name" value="GH-type_carb-bd"/>
</dbReference>
<evidence type="ECO:0000256" key="4">
    <source>
        <dbReference type="ARBA" id="ARBA00012437"/>
    </source>
</evidence>
<accession>A0AAW1WR08</accession>
<feature type="chain" id="PRO_5043912405" description="rhamnogalacturonan endolyase" evidence="8">
    <location>
        <begin position="26"/>
        <end position="679"/>
    </location>
</feature>
<dbReference type="GO" id="GO:0102210">
    <property type="term" value="F:rhamnogalacturonan endolyase activity"/>
    <property type="evidence" value="ECO:0007669"/>
    <property type="project" value="UniProtKB-EC"/>
</dbReference>
<dbReference type="InterPro" id="IPR029411">
    <property type="entry name" value="RG-lyase_III"/>
</dbReference>
<comment type="caution">
    <text evidence="11">The sequence shown here is derived from an EMBL/GenBank/DDBJ whole genome shotgun (WGS) entry which is preliminary data.</text>
</comment>
<dbReference type="SUPFAM" id="SSF49785">
    <property type="entry name" value="Galactose-binding domain-like"/>
    <property type="match status" value="1"/>
</dbReference>
<dbReference type="PANTHER" id="PTHR32018">
    <property type="entry name" value="RHAMNOGALACTURONATE LYASE FAMILY PROTEIN"/>
    <property type="match status" value="1"/>
</dbReference>
<dbReference type="SUPFAM" id="SSF49452">
    <property type="entry name" value="Starch-binding domain-like"/>
    <property type="match status" value="1"/>
</dbReference>
<protein>
    <recommendedName>
        <fullName evidence="4">rhamnogalacturonan endolyase</fullName>
        <ecNumber evidence="4">4.2.2.23</ecNumber>
    </recommendedName>
</protein>
<dbReference type="Gene3D" id="2.70.98.10">
    <property type="match status" value="1"/>
</dbReference>
<dbReference type="PANTHER" id="PTHR32018:SF6">
    <property type="entry name" value="RHAMNOGALACTURONAN ENDOLYASE"/>
    <property type="match status" value="1"/>
</dbReference>
<dbReference type="Pfam" id="PF14686">
    <property type="entry name" value="fn3_3"/>
    <property type="match status" value="1"/>
</dbReference>
<dbReference type="InterPro" id="IPR029413">
    <property type="entry name" value="RG-lyase_II"/>
</dbReference>
<dbReference type="GO" id="GO:0005576">
    <property type="term" value="C:extracellular region"/>
    <property type="evidence" value="ECO:0007669"/>
    <property type="project" value="UniProtKB-SubCell"/>
</dbReference>
<keyword evidence="12" id="KW-1185">Reference proteome</keyword>
<comment type="similarity">
    <text evidence="3">Belongs to the polysaccharide lyase 4 family.</text>
</comment>
<evidence type="ECO:0000256" key="3">
    <source>
        <dbReference type="ARBA" id="ARBA00010418"/>
    </source>
</evidence>
<keyword evidence="7" id="KW-0456">Lyase</keyword>
<dbReference type="EC" id="4.2.2.23" evidence="4"/>
<keyword evidence="5" id="KW-0964">Secreted</keyword>